<dbReference type="SUPFAM" id="SSF88946">
    <property type="entry name" value="Sigma2 domain of RNA polymerase sigma factors"/>
    <property type="match status" value="1"/>
</dbReference>
<dbReference type="Gene3D" id="1.10.10.10">
    <property type="entry name" value="Winged helix-like DNA-binding domain superfamily/Winged helix DNA-binding domain"/>
    <property type="match status" value="1"/>
</dbReference>
<name>A0A2U1CIJ3_9BURK</name>
<dbReference type="PANTHER" id="PTHR43133">
    <property type="entry name" value="RNA POLYMERASE ECF-TYPE SIGMA FACTO"/>
    <property type="match status" value="1"/>
</dbReference>
<accession>A0A2U1CIJ3</accession>
<dbReference type="STRING" id="1231391.GCA_000308195_03298"/>
<evidence type="ECO:0000259" key="6">
    <source>
        <dbReference type="Pfam" id="PF08281"/>
    </source>
</evidence>
<comment type="similarity">
    <text evidence="1">Belongs to the sigma-70 factor family. ECF subfamily.</text>
</comment>
<dbReference type="RefSeq" id="WP_116519279.1">
    <property type="nucleotide sequence ID" value="NZ_JACCEX010000007.1"/>
</dbReference>
<dbReference type="InterPro" id="IPR039425">
    <property type="entry name" value="RNA_pol_sigma-70-like"/>
</dbReference>
<dbReference type="InterPro" id="IPR014284">
    <property type="entry name" value="RNA_pol_sigma-70_dom"/>
</dbReference>
<dbReference type="InterPro" id="IPR013324">
    <property type="entry name" value="RNA_pol_sigma_r3/r4-like"/>
</dbReference>
<evidence type="ECO:0000256" key="2">
    <source>
        <dbReference type="ARBA" id="ARBA00023015"/>
    </source>
</evidence>
<keyword evidence="3" id="KW-0731">Sigma factor</keyword>
<sequence>MQNAQVPTHGAFSEHTPEKELIAYAADGNEDAFEVIMRRHNQLLFRTARSILNNDADAEDALQEAYLSAWRGLAGFRSDAKLSTWLVRVVVNEALGRLRRKGAQILPLDAAMNSFDPEIQASLVENDNRQPERLAMRAQLRTIIETRIDLLPDLYRTVFVLRAIEEMTAQEVALALKIPEATVRTRFFRARNLLRTGLASDIDMTLDEAFSFDGKRCDRIVGNVLAKGKFLRFPGKNGSAGENLV</sequence>
<dbReference type="GO" id="GO:0003677">
    <property type="term" value="F:DNA binding"/>
    <property type="evidence" value="ECO:0007669"/>
    <property type="project" value="InterPro"/>
</dbReference>
<dbReference type="InterPro" id="IPR036388">
    <property type="entry name" value="WH-like_DNA-bd_sf"/>
</dbReference>
<dbReference type="Gene3D" id="1.10.1740.10">
    <property type="match status" value="1"/>
</dbReference>
<gene>
    <name evidence="7" type="ORF">C7440_3315</name>
</gene>
<dbReference type="InterPro" id="IPR007627">
    <property type="entry name" value="RNA_pol_sigma70_r2"/>
</dbReference>
<dbReference type="CDD" id="cd06171">
    <property type="entry name" value="Sigma70_r4"/>
    <property type="match status" value="1"/>
</dbReference>
<dbReference type="PANTHER" id="PTHR43133:SF51">
    <property type="entry name" value="RNA POLYMERASE SIGMA FACTOR"/>
    <property type="match status" value="1"/>
</dbReference>
<feature type="domain" description="RNA polymerase sigma-70 region 2" evidence="5">
    <location>
        <begin position="37"/>
        <end position="102"/>
    </location>
</feature>
<keyword evidence="4" id="KW-0804">Transcription</keyword>
<dbReference type="SUPFAM" id="SSF88659">
    <property type="entry name" value="Sigma3 and sigma4 domains of RNA polymerase sigma factors"/>
    <property type="match status" value="1"/>
</dbReference>
<comment type="caution">
    <text evidence="7">The sequence shown here is derived from an EMBL/GenBank/DDBJ whole genome shotgun (WGS) entry which is preliminary data.</text>
</comment>
<dbReference type="Pfam" id="PF08281">
    <property type="entry name" value="Sigma70_r4_2"/>
    <property type="match status" value="1"/>
</dbReference>
<protein>
    <submittedName>
        <fullName evidence="7">RNA polymerase sigma-70 factor (ECF subfamily)</fullName>
    </submittedName>
</protein>
<organism evidence="7 8">
    <name type="scientific">Pusillimonas noertemannii</name>
    <dbReference type="NCBI Taxonomy" id="305977"/>
    <lineage>
        <taxon>Bacteria</taxon>
        <taxon>Pseudomonadati</taxon>
        <taxon>Pseudomonadota</taxon>
        <taxon>Betaproteobacteria</taxon>
        <taxon>Burkholderiales</taxon>
        <taxon>Alcaligenaceae</taxon>
        <taxon>Pusillimonas</taxon>
    </lineage>
</organism>
<keyword evidence="2" id="KW-0805">Transcription regulation</keyword>
<dbReference type="GO" id="GO:0006352">
    <property type="term" value="P:DNA-templated transcription initiation"/>
    <property type="evidence" value="ECO:0007669"/>
    <property type="project" value="InterPro"/>
</dbReference>
<feature type="domain" description="RNA polymerase sigma factor 70 region 4 type 2" evidence="6">
    <location>
        <begin position="143"/>
        <end position="192"/>
    </location>
</feature>
<dbReference type="AlphaFoldDB" id="A0A2U1CIJ3"/>
<evidence type="ECO:0000256" key="1">
    <source>
        <dbReference type="ARBA" id="ARBA00010641"/>
    </source>
</evidence>
<evidence type="ECO:0000256" key="4">
    <source>
        <dbReference type="ARBA" id="ARBA00023163"/>
    </source>
</evidence>
<proteinExistence type="inferred from homology"/>
<dbReference type="NCBIfam" id="TIGR02937">
    <property type="entry name" value="sigma70-ECF"/>
    <property type="match status" value="1"/>
</dbReference>
<evidence type="ECO:0000313" key="7">
    <source>
        <dbReference type="EMBL" id="PVY60811.1"/>
    </source>
</evidence>
<dbReference type="InterPro" id="IPR013249">
    <property type="entry name" value="RNA_pol_sigma70_r4_t2"/>
</dbReference>
<evidence type="ECO:0000256" key="3">
    <source>
        <dbReference type="ARBA" id="ARBA00023082"/>
    </source>
</evidence>
<evidence type="ECO:0000313" key="8">
    <source>
        <dbReference type="Proteomes" id="UP000246145"/>
    </source>
</evidence>
<dbReference type="OrthoDB" id="9780326at2"/>
<evidence type="ECO:0000259" key="5">
    <source>
        <dbReference type="Pfam" id="PF04542"/>
    </source>
</evidence>
<dbReference type="GO" id="GO:0016987">
    <property type="term" value="F:sigma factor activity"/>
    <property type="evidence" value="ECO:0007669"/>
    <property type="project" value="UniProtKB-KW"/>
</dbReference>
<keyword evidence="8" id="KW-1185">Reference proteome</keyword>
<dbReference type="NCBIfam" id="NF008888">
    <property type="entry name" value="PRK11922.1"/>
    <property type="match status" value="1"/>
</dbReference>
<reference evidence="7 8" key="1">
    <citation type="submission" date="2018-04" db="EMBL/GenBank/DDBJ databases">
        <title>Genomic Encyclopedia of Type Strains, Phase IV (KMG-IV): sequencing the most valuable type-strain genomes for metagenomic binning, comparative biology and taxonomic classification.</title>
        <authorList>
            <person name="Goeker M."/>
        </authorList>
    </citation>
    <scope>NUCLEOTIDE SEQUENCE [LARGE SCALE GENOMIC DNA]</scope>
    <source>
        <strain evidence="7 8">DSM 10065</strain>
    </source>
</reference>
<dbReference type="InterPro" id="IPR013325">
    <property type="entry name" value="RNA_pol_sigma_r2"/>
</dbReference>
<dbReference type="EMBL" id="QEKO01000006">
    <property type="protein sequence ID" value="PVY60811.1"/>
    <property type="molecule type" value="Genomic_DNA"/>
</dbReference>
<dbReference type="Pfam" id="PF04542">
    <property type="entry name" value="Sigma70_r2"/>
    <property type="match status" value="1"/>
</dbReference>
<dbReference type="Proteomes" id="UP000246145">
    <property type="component" value="Unassembled WGS sequence"/>
</dbReference>